<organism evidence="1 2">
    <name type="scientific">Pelobates cultripes</name>
    <name type="common">Western spadefoot toad</name>
    <dbReference type="NCBI Taxonomy" id="61616"/>
    <lineage>
        <taxon>Eukaryota</taxon>
        <taxon>Metazoa</taxon>
        <taxon>Chordata</taxon>
        <taxon>Craniata</taxon>
        <taxon>Vertebrata</taxon>
        <taxon>Euteleostomi</taxon>
        <taxon>Amphibia</taxon>
        <taxon>Batrachia</taxon>
        <taxon>Anura</taxon>
        <taxon>Pelobatoidea</taxon>
        <taxon>Pelobatidae</taxon>
        <taxon>Pelobates</taxon>
    </lineage>
</organism>
<reference evidence="1" key="1">
    <citation type="submission" date="2022-03" db="EMBL/GenBank/DDBJ databases">
        <authorList>
            <person name="Alioto T."/>
            <person name="Alioto T."/>
            <person name="Gomez Garrido J."/>
        </authorList>
    </citation>
    <scope>NUCLEOTIDE SEQUENCE</scope>
</reference>
<protein>
    <submittedName>
        <fullName evidence="1">Uncharacterized protein</fullName>
    </submittedName>
</protein>
<keyword evidence="2" id="KW-1185">Reference proteome</keyword>
<gene>
    <name evidence="1" type="ORF">PECUL_23A049792</name>
</gene>
<dbReference type="EMBL" id="OW240922">
    <property type="protein sequence ID" value="CAH2321636.1"/>
    <property type="molecule type" value="Genomic_DNA"/>
</dbReference>
<accession>A0AAD1TBZ9</accession>
<dbReference type="AlphaFoldDB" id="A0AAD1TBZ9"/>
<sequence length="53" mass="6222">MIWNGTPDSTTQMLETINQPDTPVRLTMTMDPYTVDFLDIRLYKENNHSLYSL</sequence>
<feature type="non-terminal residue" evidence="1">
    <location>
        <position position="53"/>
    </location>
</feature>
<evidence type="ECO:0000313" key="2">
    <source>
        <dbReference type="Proteomes" id="UP001295444"/>
    </source>
</evidence>
<name>A0AAD1TBZ9_PELCU</name>
<dbReference type="Proteomes" id="UP001295444">
    <property type="component" value="Chromosome 11"/>
</dbReference>
<proteinExistence type="predicted"/>
<evidence type="ECO:0000313" key="1">
    <source>
        <dbReference type="EMBL" id="CAH2321636.1"/>
    </source>
</evidence>